<dbReference type="EMBL" id="QMIG01000017">
    <property type="protein sequence ID" value="RAW12005.1"/>
    <property type="molecule type" value="Genomic_DNA"/>
</dbReference>
<evidence type="ECO:0000313" key="2">
    <source>
        <dbReference type="EMBL" id="RAW12005.1"/>
    </source>
</evidence>
<feature type="domain" description="Polysaccharide pyruvyl transferase" evidence="1">
    <location>
        <begin position="20"/>
        <end position="316"/>
    </location>
</feature>
<accession>A0A329QI08</accession>
<evidence type="ECO:0000259" key="1">
    <source>
        <dbReference type="Pfam" id="PF04230"/>
    </source>
</evidence>
<name>A0A329QI08_9ACTN</name>
<evidence type="ECO:0000313" key="3">
    <source>
        <dbReference type="Proteomes" id="UP000250462"/>
    </source>
</evidence>
<sequence length="378" mass="43538">MLEGDSEMKIGILTLPLHTNYGGIIQVYALQEFLRRRGHDVWIINRDHWIREQNLPSTDSEESSNGRRYASVIESSASAEDKWINTKLFIDQHIGQHISSSNMAELHQNDLEAIVVGSDQIWRPEYVRHALRTSMANVFLHFAEDWTVRRLAYAASFGTDRWELCREETEVCSRLAKRFDAVSVREASAVFFCREYLGVNAEQVLDPTMLLDCSDYEELLDDFGKEEANSSVFSYMLDVTDDKMDAVGRISNFIDFGVVDTGRAGDEGGSYSEVEISSVESWLRSFRDARYVVTDSFHGCVFSILFGKEFFIYGNSERGIERFRSLLEILGLRSRMILSADEITEERLEEKIDWSHVSRRLEKEKFRSINFLETSLSE</sequence>
<proteinExistence type="predicted"/>
<comment type="caution">
    <text evidence="2">The sequence shown here is derived from an EMBL/GenBank/DDBJ whole genome shotgun (WGS) entry which is preliminary data.</text>
</comment>
<dbReference type="AlphaFoldDB" id="A0A329QI08"/>
<protein>
    <submittedName>
        <fullName evidence="2">Polysaccharide pyruvyl transferase family protein</fullName>
    </submittedName>
</protein>
<dbReference type="Pfam" id="PF04230">
    <property type="entry name" value="PS_pyruv_trans"/>
    <property type="match status" value="1"/>
</dbReference>
<reference evidence="2 3" key="1">
    <citation type="submission" date="2018-06" db="EMBL/GenBank/DDBJ databases">
        <title>Phytoactinopolyspora halophila sp. nov., a novel halophilic actinomycete isolated from a saline soil in China.</title>
        <authorList>
            <person name="Tang S.-K."/>
        </authorList>
    </citation>
    <scope>NUCLEOTIDE SEQUENCE [LARGE SCALE GENOMIC DNA]</scope>
    <source>
        <strain evidence="2 3">YIM 96934</strain>
    </source>
</reference>
<organism evidence="2 3">
    <name type="scientific">Phytoactinopolyspora halophila</name>
    <dbReference type="NCBI Taxonomy" id="1981511"/>
    <lineage>
        <taxon>Bacteria</taxon>
        <taxon>Bacillati</taxon>
        <taxon>Actinomycetota</taxon>
        <taxon>Actinomycetes</taxon>
        <taxon>Jiangellales</taxon>
        <taxon>Jiangellaceae</taxon>
        <taxon>Phytoactinopolyspora</taxon>
    </lineage>
</organism>
<keyword evidence="2" id="KW-0808">Transferase</keyword>
<gene>
    <name evidence="2" type="ORF">DPM12_15120</name>
</gene>
<keyword evidence="3" id="KW-1185">Reference proteome</keyword>
<dbReference type="Proteomes" id="UP000250462">
    <property type="component" value="Unassembled WGS sequence"/>
</dbReference>
<dbReference type="InterPro" id="IPR007345">
    <property type="entry name" value="Polysacch_pyruvyl_Trfase"/>
</dbReference>
<dbReference type="GO" id="GO:0016740">
    <property type="term" value="F:transferase activity"/>
    <property type="evidence" value="ECO:0007669"/>
    <property type="project" value="UniProtKB-KW"/>
</dbReference>